<reference evidence="2" key="1">
    <citation type="submission" date="2023-05" db="EMBL/GenBank/DDBJ databases">
        <title>Anaerotaeda fermentans gen. nov., sp. nov., a novel anaerobic planctomycete of the new family within the order Sedimentisphaerales isolated from Taman Peninsula, Russia.</title>
        <authorList>
            <person name="Khomyakova M.A."/>
            <person name="Merkel A.Y."/>
            <person name="Slobodkin A.I."/>
        </authorList>
    </citation>
    <scope>NUCLEOTIDE SEQUENCE</scope>
    <source>
        <strain evidence="2">M17dextr</strain>
    </source>
</reference>
<dbReference type="InterPro" id="IPR012902">
    <property type="entry name" value="N_methyl_site"/>
</dbReference>
<keyword evidence="1" id="KW-1133">Transmembrane helix</keyword>
<dbReference type="NCBIfam" id="TIGR02532">
    <property type="entry name" value="IV_pilin_GFxxxE"/>
    <property type="match status" value="1"/>
</dbReference>
<comment type="caution">
    <text evidence="2">The sequence shown here is derived from an EMBL/GenBank/DDBJ whole genome shotgun (WGS) entry which is preliminary data.</text>
</comment>
<feature type="transmembrane region" description="Helical" evidence="1">
    <location>
        <begin position="20"/>
        <end position="40"/>
    </location>
</feature>
<protein>
    <submittedName>
        <fullName evidence="2">Type II secretion system protein</fullName>
    </submittedName>
</protein>
<dbReference type="AlphaFoldDB" id="A0AAW6TQ43"/>
<keyword evidence="3" id="KW-1185">Reference proteome</keyword>
<evidence type="ECO:0000313" key="3">
    <source>
        <dbReference type="Proteomes" id="UP001431776"/>
    </source>
</evidence>
<evidence type="ECO:0000313" key="2">
    <source>
        <dbReference type="EMBL" id="MDI6447773.1"/>
    </source>
</evidence>
<organism evidence="2 3">
    <name type="scientific">Anaerobaca lacustris</name>
    <dbReference type="NCBI Taxonomy" id="3044600"/>
    <lineage>
        <taxon>Bacteria</taxon>
        <taxon>Pseudomonadati</taxon>
        <taxon>Planctomycetota</taxon>
        <taxon>Phycisphaerae</taxon>
        <taxon>Sedimentisphaerales</taxon>
        <taxon>Anaerobacaceae</taxon>
        <taxon>Anaerobaca</taxon>
    </lineage>
</organism>
<dbReference type="RefSeq" id="WP_349243185.1">
    <property type="nucleotide sequence ID" value="NZ_JASCXX010000002.1"/>
</dbReference>
<dbReference type="Proteomes" id="UP001431776">
    <property type="component" value="Unassembled WGS sequence"/>
</dbReference>
<dbReference type="EMBL" id="JASCXX010000002">
    <property type="protein sequence ID" value="MDI6447773.1"/>
    <property type="molecule type" value="Genomic_DNA"/>
</dbReference>
<gene>
    <name evidence="2" type="ORF">QJ522_01860</name>
</gene>
<keyword evidence="1" id="KW-0812">Transmembrane</keyword>
<dbReference type="Pfam" id="PF07963">
    <property type="entry name" value="N_methyl"/>
    <property type="match status" value="1"/>
</dbReference>
<keyword evidence="1" id="KW-0472">Membrane</keyword>
<name>A0AAW6TQ43_9BACT</name>
<evidence type="ECO:0000256" key="1">
    <source>
        <dbReference type="SAM" id="Phobius"/>
    </source>
</evidence>
<proteinExistence type="predicted"/>
<accession>A0AAW6TQ43</accession>
<sequence length="229" mass="24732">MKPETAIRHQRRGFTLAELLVTLVVTAIVLSAVATLAFALRSGVQAGSDAAEAQAQLRLATLHITESVRLARMVCAAPGNDLVLWVHTERDNSDHRINVNELVYIERGDDLDIVGLCWFDAAEGSNAEVSLADLALAQTKANLLSNHDHTQVTLVEPCRNVQFGLWDGDGLMLNPATDAVWKTRRLAIAFERIENGAAGQYQIGATLLASAEHLINDAGDGLVSEDDDV</sequence>